<dbReference type="Pfam" id="PF05997">
    <property type="entry name" value="Nop52"/>
    <property type="match status" value="1"/>
</dbReference>
<keyword evidence="4" id="KW-0539">Nucleus</keyword>
<accession>A0A8T2SJW4</accession>
<name>A0A8T2SJW4_CERRI</name>
<feature type="compositionally biased region" description="Basic and acidic residues" evidence="5">
    <location>
        <begin position="326"/>
        <end position="355"/>
    </location>
</feature>
<comment type="similarity">
    <text evidence="2">Belongs to the RRP1 family.</text>
</comment>
<feature type="compositionally biased region" description="Low complexity" evidence="5">
    <location>
        <begin position="434"/>
        <end position="452"/>
    </location>
</feature>
<evidence type="ECO:0000256" key="2">
    <source>
        <dbReference type="ARBA" id="ARBA00006374"/>
    </source>
</evidence>
<dbReference type="EMBL" id="CM035425">
    <property type="protein sequence ID" value="KAH7332173.1"/>
    <property type="molecule type" value="Genomic_DNA"/>
</dbReference>
<dbReference type="InterPro" id="IPR010301">
    <property type="entry name" value="RRP1"/>
</dbReference>
<evidence type="ECO:0000256" key="1">
    <source>
        <dbReference type="ARBA" id="ARBA00004123"/>
    </source>
</evidence>
<sequence length="599" mass="66728">MKEHEGASEANFTGFARRLASPRKKTRDKTITLLVTWLISRKQLKDDELNKIWKGLFYCVWHSDKAPVQADLIERLASIFEKLDVALALQFFKVFMVTMRREWAGIDRLRLDKFYLLLRKCLAHMLYALQKSGWHAISTKEFMHILVENAFLAKDPYPALGINLHYADIFFEELKNFVPLTVETFKLLLQPFLDICSQTSEKSLLQRIKVSVFDHLCNIGCDVITSEKDGYPMESASKMLGALFLSMPLGQVAFGLASSSSTSQANRKVLYEIHRAYEKAEKLLNASGVDVSSFTNMPGREMKTIKSFGPVHPIEKSKKKKSKLAKHSDNTKRFDGGKAEDTLALDHMDGDNTRSDRRKTRRCTVDSASEIKDLSSSRKKLKKESSAKQDATAGSSKDGLDTDPDGLGADSSVVLKLEGAFDLLVDDKAMELDSNLSSSLSKSEASNVLSNKNARKKKRKATADASVMPAEEPDAGESHPTSAVKAGSSAGKVKRVRFALKKNLVWTPSTPLPAENIRMPPSATPRGSALKKGVPPGPIIAEGVKRMKQRRGTPMRPVSHGKIFKSDSLKDIKLLLDPKVQEVLKKEYGKYSKVITMWT</sequence>
<gene>
    <name evidence="6" type="ORF">KP509_20G073500</name>
</gene>
<keyword evidence="7" id="KW-1185">Reference proteome</keyword>
<feature type="region of interest" description="Disordered" evidence="5">
    <location>
        <begin position="434"/>
        <end position="488"/>
    </location>
</feature>
<evidence type="ECO:0000313" key="6">
    <source>
        <dbReference type="EMBL" id="KAH7332173.1"/>
    </source>
</evidence>
<dbReference type="EMBL" id="CM035425">
    <property type="protein sequence ID" value="KAH7332174.1"/>
    <property type="molecule type" value="Genomic_DNA"/>
</dbReference>
<dbReference type="GO" id="GO:0005634">
    <property type="term" value="C:nucleus"/>
    <property type="evidence" value="ECO:0007669"/>
    <property type="project" value="UniProtKB-SubCell"/>
</dbReference>
<feature type="region of interest" description="Disordered" evidence="5">
    <location>
        <begin position="303"/>
        <end position="405"/>
    </location>
</feature>
<feature type="region of interest" description="Disordered" evidence="5">
    <location>
        <begin position="516"/>
        <end position="536"/>
    </location>
</feature>
<protein>
    <submittedName>
        <fullName evidence="6">Uncharacterized protein</fullName>
    </submittedName>
</protein>
<organism evidence="6 7">
    <name type="scientific">Ceratopteris richardii</name>
    <name type="common">Triangle waterfern</name>
    <dbReference type="NCBI Taxonomy" id="49495"/>
    <lineage>
        <taxon>Eukaryota</taxon>
        <taxon>Viridiplantae</taxon>
        <taxon>Streptophyta</taxon>
        <taxon>Embryophyta</taxon>
        <taxon>Tracheophyta</taxon>
        <taxon>Polypodiopsida</taxon>
        <taxon>Polypodiidae</taxon>
        <taxon>Polypodiales</taxon>
        <taxon>Pteridineae</taxon>
        <taxon>Pteridaceae</taxon>
        <taxon>Parkerioideae</taxon>
        <taxon>Ceratopteris</taxon>
    </lineage>
</organism>
<evidence type="ECO:0000256" key="3">
    <source>
        <dbReference type="ARBA" id="ARBA00022552"/>
    </source>
</evidence>
<dbReference type="GO" id="GO:0030688">
    <property type="term" value="C:preribosome, small subunit precursor"/>
    <property type="evidence" value="ECO:0007669"/>
    <property type="project" value="InterPro"/>
</dbReference>
<dbReference type="PANTHER" id="PTHR13026">
    <property type="entry name" value="NNP-1 PROTEIN NOVEL NUCLEAR PROTEIN 1 NOP52"/>
    <property type="match status" value="1"/>
</dbReference>
<dbReference type="OrthoDB" id="2019504at2759"/>
<reference evidence="6" key="1">
    <citation type="submission" date="2021-08" db="EMBL/GenBank/DDBJ databases">
        <title>WGS assembly of Ceratopteris richardii.</title>
        <authorList>
            <person name="Marchant D.B."/>
            <person name="Chen G."/>
            <person name="Jenkins J."/>
            <person name="Shu S."/>
            <person name="Leebens-Mack J."/>
            <person name="Grimwood J."/>
            <person name="Schmutz J."/>
            <person name="Soltis P."/>
            <person name="Soltis D."/>
            <person name="Chen Z.-H."/>
        </authorList>
    </citation>
    <scope>NUCLEOTIDE SEQUENCE</scope>
    <source>
        <strain evidence="6">Whitten #5841</strain>
        <tissue evidence="6">Leaf</tissue>
    </source>
</reference>
<dbReference type="Proteomes" id="UP000825935">
    <property type="component" value="Chromosome 20"/>
</dbReference>
<evidence type="ECO:0000256" key="4">
    <source>
        <dbReference type="ARBA" id="ARBA00023242"/>
    </source>
</evidence>
<evidence type="ECO:0000313" key="7">
    <source>
        <dbReference type="Proteomes" id="UP000825935"/>
    </source>
</evidence>
<dbReference type="GO" id="GO:0006364">
    <property type="term" value="P:rRNA processing"/>
    <property type="evidence" value="ECO:0007669"/>
    <property type="project" value="UniProtKB-KW"/>
</dbReference>
<keyword evidence="3" id="KW-0698">rRNA processing</keyword>
<dbReference type="EMBL" id="CM035425">
    <property type="protein sequence ID" value="KAH7332172.1"/>
    <property type="molecule type" value="Genomic_DNA"/>
</dbReference>
<comment type="caution">
    <text evidence="6">The sequence shown here is derived from an EMBL/GenBank/DDBJ whole genome shotgun (WGS) entry which is preliminary data.</text>
</comment>
<evidence type="ECO:0000256" key="5">
    <source>
        <dbReference type="SAM" id="MobiDB-lite"/>
    </source>
</evidence>
<dbReference type="PANTHER" id="PTHR13026:SF0">
    <property type="entry name" value="RIBOSOMAL RNA PROCESSING 1B"/>
    <property type="match status" value="1"/>
</dbReference>
<dbReference type="AlphaFoldDB" id="A0A8T2SJW4"/>
<dbReference type="OMA" id="REWVHID"/>
<proteinExistence type="inferred from homology"/>
<comment type="subcellular location">
    <subcellularLocation>
        <location evidence="1">Nucleus</location>
    </subcellularLocation>
</comment>